<dbReference type="PROSITE" id="PS00041">
    <property type="entry name" value="HTH_ARAC_FAMILY_1"/>
    <property type="match status" value="1"/>
</dbReference>
<comment type="caution">
    <text evidence="5">The sequence shown here is derived from an EMBL/GenBank/DDBJ whole genome shotgun (WGS) entry which is preliminary data.</text>
</comment>
<dbReference type="Gene3D" id="2.60.120.10">
    <property type="entry name" value="Jelly Rolls"/>
    <property type="match status" value="1"/>
</dbReference>
<evidence type="ECO:0000313" key="5">
    <source>
        <dbReference type="EMBL" id="MBC8569202.1"/>
    </source>
</evidence>
<keyword evidence="6" id="KW-1185">Reference proteome</keyword>
<dbReference type="InterPro" id="IPR018062">
    <property type="entry name" value="HTH_AraC-typ_CS"/>
</dbReference>
<dbReference type="InterPro" id="IPR018060">
    <property type="entry name" value="HTH_AraC"/>
</dbReference>
<accession>A0A926ECF3</accession>
<dbReference type="EMBL" id="JACRTA010000004">
    <property type="protein sequence ID" value="MBC8569202.1"/>
    <property type="molecule type" value="Genomic_DNA"/>
</dbReference>
<dbReference type="InterPro" id="IPR009057">
    <property type="entry name" value="Homeodomain-like_sf"/>
</dbReference>
<evidence type="ECO:0000313" key="6">
    <source>
        <dbReference type="Proteomes" id="UP000610862"/>
    </source>
</evidence>
<keyword evidence="3" id="KW-0804">Transcription</keyword>
<dbReference type="SUPFAM" id="SSF51182">
    <property type="entry name" value="RmlC-like cupins"/>
    <property type="match status" value="1"/>
</dbReference>
<feature type="domain" description="HTH araC/xylS-type" evidence="4">
    <location>
        <begin position="179"/>
        <end position="276"/>
    </location>
</feature>
<gene>
    <name evidence="5" type="ORF">H8692_10575</name>
</gene>
<keyword evidence="1" id="KW-0805">Transcription regulation</keyword>
<dbReference type="PANTHER" id="PTHR43280">
    <property type="entry name" value="ARAC-FAMILY TRANSCRIPTIONAL REGULATOR"/>
    <property type="match status" value="1"/>
</dbReference>
<dbReference type="SUPFAM" id="SSF46689">
    <property type="entry name" value="Homeodomain-like"/>
    <property type="match status" value="1"/>
</dbReference>
<name>A0A926ECF3_9FIRM</name>
<evidence type="ECO:0000259" key="4">
    <source>
        <dbReference type="PROSITE" id="PS01124"/>
    </source>
</evidence>
<evidence type="ECO:0000256" key="3">
    <source>
        <dbReference type="ARBA" id="ARBA00023163"/>
    </source>
</evidence>
<dbReference type="PANTHER" id="PTHR43280:SF2">
    <property type="entry name" value="HTH-TYPE TRANSCRIPTIONAL REGULATOR EXSA"/>
    <property type="match status" value="1"/>
</dbReference>
<proteinExistence type="predicted"/>
<keyword evidence="2" id="KW-0238">DNA-binding</keyword>
<protein>
    <submittedName>
        <fullName evidence="5">Helix-turn-helix transcriptional regulator</fullName>
    </submittedName>
</protein>
<dbReference type="Gene3D" id="1.10.10.60">
    <property type="entry name" value="Homeodomain-like"/>
    <property type="match status" value="1"/>
</dbReference>
<dbReference type="SMART" id="SM00342">
    <property type="entry name" value="HTH_ARAC"/>
    <property type="match status" value="1"/>
</dbReference>
<dbReference type="RefSeq" id="WP_177268318.1">
    <property type="nucleotide sequence ID" value="NZ_JACRTA010000004.1"/>
</dbReference>
<dbReference type="Pfam" id="PF12833">
    <property type="entry name" value="HTH_18"/>
    <property type="match status" value="1"/>
</dbReference>
<sequence>MSNENIIKICDKPLSISVYAVKDKSLHMHDAGMLEIIFCLTGTVKFSYAYEEFTLNAGEYVSVDRDAYYLHSDGYNMCASFYVDLMAFEEKYPNIKYQMFVCEGCRQTTMEYPTIYHDRLRGKLITLLKIILEGNAAENAERIGNITSSVVDLFVSHFDIVLFHSGKIEMNRDILARCQQIYAYLGKRFWEKVTLDDLASHLGLSGSYLSEFMLKWSIGFRRMLSYIRANRSEWFLINTDKTIVEISEECGFSDPQYYYKAFKEWYKCTPRQFRQKYVRHLDDSMVYYEPRVVRSIVDDLMVEHYINMFEE</sequence>
<dbReference type="Proteomes" id="UP000610862">
    <property type="component" value="Unassembled WGS sequence"/>
</dbReference>
<dbReference type="GO" id="GO:0043565">
    <property type="term" value="F:sequence-specific DNA binding"/>
    <property type="evidence" value="ECO:0007669"/>
    <property type="project" value="InterPro"/>
</dbReference>
<dbReference type="InterPro" id="IPR011051">
    <property type="entry name" value="RmlC_Cupin_sf"/>
</dbReference>
<reference evidence="5" key="1">
    <citation type="submission" date="2020-08" db="EMBL/GenBank/DDBJ databases">
        <title>Genome public.</title>
        <authorList>
            <person name="Liu C."/>
            <person name="Sun Q."/>
        </authorList>
    </citation>
    <scope>NUCLEOTIDE SEQUENCE</scope>
    <source>
        <strain evidence="5">NSJ-24</strain>
    </source>
</reference>
<dbReference type="PROSITE" id="PS01124">
    <property type="entry name" value="HTH_ARAC_FAMILY_2"/>
    <property type="match status" value="1"/>
</dbReference>
<dbReference type="GO" id="GO:0003700">
    <property type="term" value="F:DNA-binding transcription factor activity"/>
    <property type="evidence" value="ECO:0007669"/>
    <property type="project" value="InterPro"/>
</dbReference>
<evidence type="ECO:0000256" key="2">
    <source>
        <dbReference type="ARBA" id="ARBA00023125"/>
    </source>
</evidence>
<evidence type="ECO:0000256" key="1">
    <source>
        <dbReference type="ARBA" id="ARBA00023015"/>
    </source>
</evidence>
<organism evidence="5 6">
    <name type="scientific">Lentihominibacter hominis</name>
    <dbReference type="NCBI Taxonomy" id="2763645"/>
    <lineage>
        <taxon>Bacteria</taxon>
        <taxon>Bacillati</taxon>
        <taxon>Bacillota</taxon>
        <taxon>Clostridia</taxon>
        <taxon>Peptostreptococcales</taxon>
        <taxon>Anaerovoracaceae</taxon>
        <taxon>Lentihominibacter</taxon>
    </lineage>
</organism>
<dbReference type="InterPro" id="IPR014710">
    <property type="entry name" value="RmlC-like_jellyroll"/>
</dbReference>
<dbReference type="AlphaFoldDB" id="A0A926ECF3"/>